<evidence type="ECO:0000256" key="3">
    <source>
        <dbReference type="ARBA" id="ARBA00023121"/>
    </source>
</evidence>
<evidence type="ECO:0000256" key="4">
    <source>
        <dbReference type="SAM" id="MobiDB-lite"/>
    </source>
</evidence>
<dbReference type="GO" id="GO:0006869">
    <property type="term" value="P:lipid transport"/>
    <property type="evidence" value="ECO:0007669"/>
    <property type="project" value="InterPro"/>
</dbReference>
<dbReference type="GO" id="GO:0008289">
    <property type="term" value="F:lipid binding"/>
    <property type="evidence" value="ECO:0007669"/>
    <property type="project" value="UniProtKB-KW"/>
</dbReference>
<dbReference type="EMBL" id="AF128457">
    <property type="protein sequence ID" value="AAD27634.1"/>
    <property type="molecule type" value="Genomic_DNA"/>
</dbReference>
<dbReference type="CDD" id="cd01959">
    <property type="entry name" value="nsLTP2"/>
    <property type="match status" value="1"/>
</dbReference>
<dbReference type="PANTHER" id="PTHR33214:SF23">
    <property type="entry name" value="NON-SPECIFIC LIPID-TRANSFER PROTEIN 2-RELATED"/>
    <property type="match status" value="1"/>
</dbReference>
<evidence type="ECO:0000256" key="5">
    <source>
        <dbReference type="SAM" id="SignalP"/>
    </source>
</evidence>
<feature type="compositionally biased region" description="Basic residues" evidence="4">
    <location>
        <begin position="156"/>
        <end position="165"/>
    </location>
</feature>
<dbReference type="AlphaFoldDB" id="Q9XF30"/>
<feature type="chain" id="PRO_5004338646" description="Bifunctional inhibitor/plant lipid transfer protein/seed storage helical domain-containing protein" evidence="5">
    <location>
        <begin position="34"/>
        <end position="241"/>
    </location>
</feature>
<reference evidence="7" key="1">
    <citation type="submission" date="1999-02" db="EMBL/GenBank/DDBJ databases">
        <title>Microcollinearity in cereal genomes.</title>
        <authorList>
            <person name="Llaca V."/>
            <person name="Lou A."/>
            <person name="Young S."/>
            <person name="Messing J."/>
        </authorList>
    </citation>
    <scope>NUCLEOTIDE SEQUENCE</scope>
</reference>
<dbReference type="InterPro" id="IPR016140">
    <property type="entry name" value="Bifunc_inhib/LTP/seed_store"/>
</dbReference>
<feature type="signal peptide" evidence="5">
    <location>
        <begin position="1"/>
        <end position="33"/>
    </location>
</feature>
<name>Q9XF30_ORYSI</name>
<evidence type="ECO:0000259" key="6">
    <source>
        <dbReference type="SMART" id="SM00499"/>
    </source>
</evidence>
<feature type="domain" description="Bifunctional inhibitor/plant lipid transfer protein/seed storage helical" evidence="6">
    <location>
        <begin position="41"/>
        <end position="111"/>
    </location>
</feature>
<dbReference type="InterPro" id="IPR036312">
    <property type="entry name" value="Bifun_inhib/LTP/seed_sf"/>
</dbReference>
<keyword evidence="2" id="KW-0813">Transport</keyword>
<dbReference type="SUPFAM" id="SSF47699">
    <property type="entry name" value="Bifunctional inhibitor/lipid-transfer protein/seed storage 2S albumin"/>
    <property type="match status" value="1"/>
</dbReference>
<sequence length="241" mass="25602">MRKSPPSTSPVYAAAAVLLLMYLMAMGVGVVEAAVLPPSRCNPTLLTPCAGPTLFGGPVPPACCAQLRAQAACLCAYARSPNYGSYIRSPNAKRLFTVCGLPIPRSKTNPCGKNGRTNSSHLGRVHDVSSSATAATSSAPVAGRPRPIAASTTGHRLVHDRRRLRDRPLPRSQPPSRLAAASSATASASRTGCSRLVRDHLRLHTWPPPLVRDCHRSSTARLRLSSACADELLRPHARHSL</sequence>
<evidence type="ECO:0000256" key="1">
    <source>
        <dbReference type="ARBA" id="ARBA00009707"/>
    </source>
</evidence>
<feature type="compositionally biased region" description="Low complexity" evidence="4">
    <location>
        <begin position="174"/>
        <end position="190"/>
    </location>
</feature>
<proteinExistence type="inferred from homology"/>
<feature type="region of interest" description="Disordered" evidence="4">
    <location>
        <begin position="110"/>
        <end position="191"/>
    </location>
</feature>
<dbReference type="SMART" id="SM00499">
    <property type="entry name" value="AAI"/>
    <property type="match status" value="1"/>
</dbReference>
<dbReference type="InterPro" id="IPR033872">
    <property type="entry name" value="nsLTP2"/>
</dbReference>
<organism evidence="7">
    <name type="scientific">Oryza sativa subsp. indica</name>
    <name type="common">Rice</name>
    <dbReference type="NCBI Taxonomy" id="39946"/>
    <lineage>
        <taxon>Eukaryota</taxon>
        <taxon>Viridiplantae</taxon>
        <taxon>Streptophyta</taxon>
        <taxon>Embryophyta</taxon>
        <taxon>Tracheophyta</taxon>
        <taxon>Spermatophyta</taxon>
        <taxon>Magnoliopsida</taxon>
        <taxon>Liliopsida</taxon>
        <taxon>Poales</taxon>
        <taxon>Poaceae</taxon>
        <taxon>BOP clade</taxon>
        <taxon>Oryzoideae</taxon>
        <taxon>Oryzeae</taxon>
        <taxon>Oryzinae</taxon>
        <taxon>Oryza</taxon>
        <taxon>Oryza sativa</taxon>
    </lineage>
</organism>
<dbReference type="PANTHER" id="PTHR33214">
    <property type="entry name" value="BIFUNCTIONAL INHIBITOR/LIPID-TRANSFER PROTEIN/SEED STORAGE 2S ALBUMIN SUPERFAMILY PROTEIN"/>
    <property type="match status" value="1"/>
</dbReference>
<feature type="compositionally biased region" description="Low complexity" evidence="4">
    <location>
        <begin position="129"/>
        <end position="139"/>
    </location>
</feature>
<accession>Q9XF30</accession>
<keyword evidence="3" id="KW-0446">Lipid-binding</keyword>
<feature type="compositionally biased region" description="Polar residues" evidence="4">
    <location>
        <begin position="110"/>
        <end position="121"/>
    </location>
</feature>
<dbReference type="Pfam" id="PF00234">
    <property type="entry name" value="Tryp_alpha_amyl"/>
    <property type="match status" value="1"/>
</dbReference>
<evidence type="ECO:0000256" key="2">
    <source>
        <dbReference type="ARBA" id="ARBA00022448"/>
    </source>
</evidence>
<keyword evidence="5" id="KW-0732">Signal</keyword>
<evidence type="ECO:0000313" key="7">
    <source>
        <dbReference type="EMBL" id="AAD27634.1"/>
    </source>
</evidence>
<protein>
    <recommendedName>
        <fullName evidence="6">Bifunctional inhibitor/plant lipid transfer protein/seed storage helical domain-containing protein</fullName>
    </recommendedName>
</protein>
<comment type="similarity">
    <text evidence="1">Belongs to the plant LTP family. B11E subfamily.</text>
</comment>
<dbReference type="Gene3D" id="1.10.110.10">
    <property type="entry name" value="Plant lipid-transfer and hydrophobic proteins"/>
    <property type="match status" value="1"/>
</dbReference>